<sequence>MINHFVLFKLKAGVTDAQVAEMKALGEAMVGVVPGLKSFAMGPPLAATAARAQGFDLALLAILETEEQLLAYATHPAHVKYGLLSPTLLIIPEEGSRG</sequence>
<gene>
    <name evidence="2" type="ORF">GMORB2_2176</name>
</gene>
<dbReference type="Gene3D" id="3.30.70.100">
    <property type="match status" value="1"/>
</dbReference>
<dbReference type="InterPro" id="IPR013097">
    <property type="entry name" value="Dabb"/>
</dbReference>
<evidence type="ECO:0000313" key="2">
    <source>
        <dbReference type="EMBL" id="KAF4121214.1"/>
    </source>
</evidence>
<dbReference type="Proteomes" id="UP000749293">
    <property type="component" value="Unassembled WGS sequence"/>
</dbReference>
<dbReference type="OrthoDB" id="42919at2759"/>
<reference evidence="2" key="1">
    <citation type="submission" date="2020-03" db="EMBL/GenBank/DDBJ databases">
        <title>Site-based positive gene gene selection in Geosmithia morbida across the United States reveals a broad range of putative effectors and factors for local host and environmental adapation.</title>
        <authorList>
            <person name="Onufrak A."/>
            <person name="Murdoch R.W."/>
            <person name="Gazis R."/>
            <person name="Huff M."/>
            <person name="Staton M."/>
            <person name="Klingeman W."/>
            <person name="Hadziabdic D."/>
        </authorList>
    </citation>
    <scope>NUCLEOTIDE SEQUENCE</scope>
    <source>
        <strain evidence="2">1262</strain>
    </source>
</reference>
<dbReference type="Pfam" id="PF07876">
    <property type="entry name" value="Dabb"/>
    <property type="match status" value="1"/>
</dbReference>
<evidence type="ECO:0000259" key="1">
    <source>
        <dbReference type="PROSITE" id="PS51502"/>
    </source>
</evidence>
<name>A0A9P4YUE7_9HYPO</name>
<dbReference type="InterPro" id="IPR011008">
    <property type="entry name" value="Dimeric_a/b-barrel"/>
</dbReference>
<dbReference type="GeneID" id="55968406"/>
<dbReference type="PANTHER" id="PTHR37832:SF1">
    <property type="entry name" value="STRESS-RESPONSE A_B BARREL DOMAIN-CONTAINING PROTEIN"/>
    <property type="match status" value="1"/>
</dbReference>
<dbReference type="RefSeq" id="XP_035319866.1">
    <property type="nucleotide sequence ID" value="XM_035464156.1"/>
</dbReference>
<comment type="caution">
    <text evidence="2">The sequence shown here is derived from an EMBL/GenBank/DDBJ whole genome shotgun (WGS) entry which is preliminary data.</text>
</comment>
<organism evidence="2 3">
    <name type="scientific">Geosmithia morbida</name>
    <dbReference type="NCBI Taxonomy" id="1094350"/>
    <lineage>
        <taxon>Eukaryota</taxon>
        <taxon>Fungi</taxon>
        <taxon>Dikarya</taxon>
        <taxon>Ascomycota</taxon>
        <taxon>Pezizomycotina</taxon>
        <taxon>Sordariomycetes</taxon>
        <taxon>Hypocreomycetidae</taxon>
        <taxon>Hypocreales</taxon>
        <taxon>Bionectriaceae</taxon>
        <taxon>Geosmithia</taxon>
    </lineage>
</organism>
<dbReference type="EMBL" id="JAANYQ010000013">
    <property type="protein sequence ID" value="KAF4121214.1"/>
    <property type="molecule type" value="Genomic_DNA"/>
</dbReference>
<keyword evidence="3" id="KW-1185">Reference proteome</keyword>
<dbReference type="PROSITE" id="PS51502">
    <property type="entry name" value="S_R_A_B_BARREL"/>
    <property type="match status" value="1"/>
</dbReference>
<evidence type="ECO:0000313" key="3">
    <source>
        <dbReference type="Proteomes" id="UP000749293"/>
    </source>
</evidence>
<dbReference type="AlphaFoldDB" id="A0A9P4YUE7"/>
<accession>A0A9P4YUE7</accession>
<proteinExistence type="predicted"/>
<protein>
    <submittedName>
        <fullName evidence="2">Dabb</fullName>
    </submittedName>
</protein>
<feature type="domain" description="Stress-response A/B barrel" evidence="1">
    <location>
        <begin position="2"/>
        <end position="98"/>
    </location>
</feature>
<dbReference type="PANTHER" id="PTHR37832">
    <property type="entry name" value="BLL2683 PROTEIN"/>
    <property type="match status" value="1"/>
</dbReference>
<dbReference type="SMART" id="SM00886">
    <property type="entry name" value="Dabb"/>
    <property type="match status" value="1"/>
</dbReference>
<dbReference type="SUPFAM" id="SSF54909">
    <property type="entry name" value="Dimeric alpha+beta barrel"/>
    <property type="match status" value="1"/>
</dbReference>